<gene>
    <name evidence="2" type="ORF">N7G274_009966</name>
</gene>
<feature type="region of interest" description="Disordered" evidence="1">
    <location>
        <begin position="1"/>
        <end position="95"/>
    </location>
</feature>
<feature type="compositionally biased region" description="Polar residues" evidence="1">
    <location>
        <begin position="462"/>
        <end position="479"/>
    </location>
</feature>
<feature type="compositionally biased region" description="Polar residues" evidence="1">
    <location>
        <begin position="176"/>
        <end position="186"/>
    </location>
</feature>
<protein>
    <submittedName>
        <fullName evidence="2">Uncharacterized protein</fullName>
    </submittedName>
</protein>
<name>A0ABR3ZYW7_9LECA</name>
<feature type="compositionally biased region" description="Basic and acidic residues" evidence="1">
    <location>
        <begin position="448"/>
        <end position="458"/>
    </location>
</feature>
<feature type="compositionally biased region" description="Polar residues" evidence="1">
    <location>
        <begin position="35"/>
        <end position="45"/>
    </location>
</feature>
<sequence>MGPSTSDYLGPPLDHGRRPPRLPYRKYSRDAESVYTISNPASPLQSDCCPSPRFPPSLNSDSSGSSSSKPTNTSTNPSTSSLTPRSPNDTSKQKKKGFLSGLFDVKEPSAQALIDYERRLLKQGNGRVTAVGLPGISSAKLPPTVPKTNSKWDGVPQTVKEREKHRERLKRYSSGGLYQTMSSAESSKSDMRLHSSRKCESRGAASAHSRSSSRNNLAELYGWEAGSQSEGSIIQKDFAAEGSRPSSSGAATSFPAPTLEQNSSFPPHDIPLGSKIVRKGTDAPPPSMSGALSPPEHSHSPALTPCDLSPATPGAPPPSAGYNSPRTEATTDDYFKTTVLEVPTYDDEVIVKSAGANVLGAPATAKRRLRLGSTYYDGAGGKIETLKLHTNPILKKDRTPAKETPSSRPTKAATKPTMPAQSKTIRKGLGLAVNLKNQAHAPSLAPRKTPENSDDERIITPTPESGQSSRRNRTNLFSN</sequence>
<evidence type="ECO:0000313" key="2">
    <source>
        <dbReference type="EMBL" id="KAL2037277.1"/>
    </source>
</evidence>
<comment type="caution">
    <text evidence="2">The sequence shown here is derived from an EMBL/GenBank/DDBJ whole genome shotgun (WGS) entry which is preliminary data.</text>
</comment>
<dbReference type="Proteomes" id="UP001590950">
    <property type="component" value="Unassembled WGS sequence"/>
</dbReference>
<feature type="compositionally biased region" description="Low complexity" evidence="1">
    <location>
        <begin position="202"/>
        <end position="214"/>
    </location>
</feature>
<organism evidence="2 3">
    <name type="scientific">Stereocaulon virgatum</name>
    <dbReference type="NCBI Taxonomy" id="373712"/>
    <lineage>
        <taxon>Eukaryota</taxon>
        <taxon>Fungi</taxon>
        <taxon>Dikarya</taxon>
        <taxon>Ascomycota</taxon>
        <taxon>Pezizomycotina</taxon>
        <taxon>Lecanoromycetes</taxon>
        <taxon>OSLEUM clade</taxon>
        <taxon>Lecanoromycetidae</taxon>
        <taxon>Lecanorales</taxon>
        <taxon>Lecanorineae</taxon>
        <taxon>Stereocaulaceae</taxon>
        <taxon>Stereocaulon</taxon>
    </lineage>
</organism>
<evidence type="ECO:0000313" key="3">
    <source>
        <dbReference type="Proteomes" id="UP001590950"/>
    </source>
</evidence>
<feature type="compositionally biased region" description="Basic and acidic residues" evidence="1">
    <location>
        <begin position="187"/>
        <end position="201"/>
    </location>
</feature>
<proteinExistence type="predicted"/>
<keyword evidence="3" id="KW-1185">Reference proteome</keyword>
<reference evidence="2 3" key="1">
    <citation type="submission" date="2024-09" db="EMBL/GenBank/DDBJ databases">
        <title>Rethinking Asexuality: The Enigmatic Case of Functional Sexual Genes in Lepraria (Stereocaulaceae).</title>
        <authorList>
            <person name="Doellman M."/>
            <person name="Sun Y."/>
            <person name="Barcenas-Pena A."/>
            <person name="Lumbsch H.T."/>
            <person name="Grewe F."/>
        </authorList>
    </citation>
    <scope>NUCLEOTIDE SEQUENCE [LARGE SCALE GENOMIC DNA]</scope>
    <source>
        <strain evidence="2 3">Mercado 3170</strain>
    </source>
</reference>
<feature type="compositionally biased region" description="Low complexity" evidence="1">
    <location>
        <begin position="56"/>
        <end position="88"/>
    </location>
</feature>
<evidence type="ECO:0000256" key="1">
    <source>
        <dbReference type="SAM" id="MobiDB-lite"/>
    </source>
</evidence>
<dbReference type="EMBL" id="JBEFKJ010000042">
    <property type="protein sequence ID" value="KAL2037277.1"/>
    <property type="molecule type" value="Genomic_DNA"/>
</dbReference>
<accession>A0ABR3ZYW7</accession>
<feature type="region of interest" description="Disordered" evidence="1">
    <location>
        <begin position="394"/>
        <end position="479"/>
    </location>
</feature>
<feature type="region of interest" description="Disordered" evidence="1">
    <location>
        <begin position="132"/>
        <end position="330"/>
    </location>
</feature>